<dbReference type="PANTHER" id="PTHR22990:SF15">
    <property type="entry name" value="F-BOX ONLY PROTEIN 10"/>
    <property type="match status" value="1"/>
</dbReference>
<feature type="domain" description="Carbohydrate-binding/sugar hydrolysis" evidence="5">
    <location>
        <begin position="304"/>
        <end position="455"/>
    </location>
</feature>
<feature type="transmembrane region" description="Helical" evidence="4">
    <location>
        <begin position="9"/>
        <end position="27"/>
    </location>
</feature>
<feature type="domain" description="Carbohydrate-binding/sugar hydrolysis" evidence="5">
    <location>
        <begin position="629"/>
        <end position="766"/>
    </location>
</feature>
<dbReference type="InterPro" id="IPR022441">
    <property type="entry name" value="Para_beta_helix_rpt-2"/>
</dbReference>
<proteinExistence type="predicted"/>
<dbReference type="InterPro" id="IPR051550">
    <property type="entry name" value="SCF-Subunits/Alg-Epimerases"/>
</dbReference>
<name>A0A0F9SXY7_9ZZZZ</name>
<feature type="domain" description="Carbohydrate-binding/sugar hydrolysis" evidence="5">
    <location>
        <begin position="134"/>
        <end position="284"/>
    </location>
</feature>
<keyword evidence="4" id="KW-0812">Transmembrane</keyword>
<feature type="transmembrane region" description="Helical" evidence="4">
    <location>
        <begin position="1396"/>
        <end position="1416"/>
    </location>
</feature>
<dbReference type="NCBIfam" id="TIGR03804">
    <property type="entry name" value="para_beta_helix"/>
    <property type="match status" value="8"/>
</dbReference>
<dbReference type="EMBL" id="LAZR01001628">
    <property type="protein sequence ID" value="KKN41741.1"/>
    <property type="molecule type" value="Genomic_DNA"/>
</dbReference>
<evidence type="ECO:0000256" key="4">
    <source>
        <dbReference type="SAM" id="Phobius"/>
    </source>
</evidence>
<dbReference type="Pfam" id="PF05048">
    <property type="entry name" value="NosD"/>
    <property type="match status" value="2"/>
</dbReference>
<dbReference type="SMART" id="SM00722">
    <property type="entry name" value="CASH"/>
    <property type="match status" value="3"/>
</dbReference>
<dbReference type="InterPro" id="IPR011050">
    <property type="entry name" value="Pectin_lyase_fold/virulence"/>
</dbReference>
<dbReference type="InterPro" id="IPR012334">
    <property type="entry name" value="Pectin_lyas_fold"/>
</dbReference>
<organism evidence="6">
    <name type="scientific">marine sediment metagenome</name>
    <dbReference type="NCBI Taxonomy" id="412755"/>
    <lineage>
        <taxon>unclassified sequences</taxon>
        <taxon>metagenomes</taxon>
        <taxon>ecological metagenomes</taxon>
    </lineage>
</organism>
<evidence type="ECO:0000256" key="3">
    <source>
        <dbReference type="ARBA" id="ARBA00022786"/>
    </source>
</evidence>
<sequence length="1424" mass="157112">MDKSTRERVILICLGIILILPIFLNFFPQNMRDKSDFGDNKDSLLSLANGDDIYEDNDDFNNATPISAGYYSNLMAADEDWYNLSVRADERISISILFTHVNGDLDLDLYDSSQTLLVSSITATDNETIYFDVATSGNYYIRVYYGINPLYDMVIDITLDPILIDDSNPSLNWSYSASNYNWVSGSGTWGDPYIIKNVTVNAGGSGNGIEIKNSIVPFKIINSTAYNSGSGYAGIKLDDVMNGKLINNTFSYNHWDGILLVDSSNNTLYDNRAHNNDANGIHLEVSSGVCEQNIIRDNRAYFNGFNGIEVRSSDNNTIFDNMAKQNSEAGIYISQGGSYNNISHNIVQNNLQQGIYLSGSNENIVERNNITDTGVGIDVYGSNFNNITGNYVNGNDFWGIYVREGSYNVIVSENEVISNGNYGIEIHASSYDNLIFNNIFNGNGINALDDGTSNFWDNGTIGNYYSDYGGVDADDDGMGDTSHTILGVTGSKDRYPIWDDGHNGTPIFIDGAATGVGAHNWTWAQSKTWCSGSGTWNDPYIIENISIDSGWSGSGIEIQNSDVFFIIRNSSFYYSGSGASDAGIKLLASNGKIINNTCFNNGYWGIGIYSSNISISKNLVKNNKWGIGIFSGNNSVIENIAQNNSEDGIYINADNIIVKNNSLKYNDWYGIKIAAGSNHKITSNHIRNNGMHGLFLQQTQNTIVSNNSVLYNTVYGIHIDLSNNNNISNNKIINNIVTGINFEGSNNNVVSENLIIDNGNYGIEIWSDCFVNLIFSNDFSGNSVNARDNGINNGWDNSLIGNNWFDYLGKDIDDDGIGDSAYNISGTAGSRDNYPIWWDSPIISIISPNTSEIFDGTPQFNFSIDEGIVNTTWYSLDGGLTNITFTGLTGYIYQTQWNKRVDGLVTIKFSVNDSRGYIDFAEVTVLKESIPQITIDSPTFNEILGFNAPEFNITVNDLSPINTTWYTIDGGLTNYTFSGLTGFINQTAWEQEVDGVITIMFYLNDSLGYLGFKDINITKDSTIPKITINSPGTNQLYGSTAPSFSLNIVELNLLEKRYSLNGRPNITFTTEIQFSQSEWNNVGNDTVIIKFYIIDIAGNINLSEVIVRKDIYVPQVTIISPIEDGIFENIAPSFTVDIQDGNLDKMWYTLNNGSLKVPFTSNDTVDQGLWDTLLDGVVTLTFFANDTVGNINFTSVNILKDTLPPEILILSPNLNDIFGINAPTFELSINESNLESTWYTIDGGATNYTFVGSTGTINQAAWELQGNGTVLIRFYANDSIGNIAYLEIIIPKDILAPIITIINPTTNQLFGIGAPSYALTITKGNLDKLWYTLDNGINNITITELTEMINQDLWEKMPNGYISIKFYVNDTLGNIGFNEVIIVKDTPTSNSPPGGIPGYNTFLLIGIIFVVSVILIKKRNKIKE</sequence>
<dbReference type="InterPro" id="IPR006633">
    <property type="entry name" value="Carb-bd_sugar_hydrolysis-dom"/>
</dbReference>
<keyword evidence="3" id="KW-0833">Ubl conjugation pathway</keyword>
<reference evidence="6" key="1">
    <citation type="journal article" date="2015" name="Nature">
        <title>Complex archaea that bridge the gap between prokaryotes and eukaryotes.</title>
        <authorList>
            <person name="Spang A."/>
            <person name="Saw J.H."/>
            <person name="Jorgensen S.L."/>
            <person name="Zaremba-Niedzwiedzka K."/>
            <person name="Martijn J."/>
            <person name="Lind A.E."/>
            <person name="van Eijk R."/>
            <person name="Schleper C."/>
            <person name="Guy L."/>
            <person name="Ettema T.J."/>
        </authorList>
    </citation>
    <scope>NUCLEOTIDE SEQUENCE</scope>
</reference>
<dbReference type="InterPro" id="IPR006626">
    <property type="entry name" value="PbH1"/>
</dbReference>
<dbReference type="Gene3D" id="2.160.20.10">
    <property type="entry name" value="Single-stranded right-handed beta-helix, Pectin lyase-like"/>
    <property type="match status" value="4"/>
</dbReference>
<dbReference type="SMART" id="SM00710">
    <property type="entry name" value="PbH1"/>
    <property type="match status" value="20"/>
</dbReference>
<dbReference type="PANTHER" id="PTHR22990">
    <property type="entry name" value="F-BOX ONLY PROTEIN"/>
    <property type="match status" value="1"/>
</dbReference>
<protein>
    <recommendedName>
        <fullName evidence="5">Carbohydrate-binding/sugar hydrolysis domain-containing protein</fullName>
    </recommendedName>
</protein>
<dbReference type="Gene3D" id="2.60.120.380">
    <property type="match status" value="1"/>
</dbReference>
<evidence type="ECO:0000256" key="2">
    <source>
        <dbReference type="ARBA" id="ARBA00022737"/>
    </source>
</evidence>
<dbReference type="Pfam" id="PF04151">
    <property type="entry name" value="PPC"/>
    <property type="match status" value="1"/>
</dbReference>
<keyword evidence="2" id="KW-0677">Repeat</keyword>
<keyword evidence="4" id="KW-0472">Membrane</keyword>
<evidence type="ECO:0000313" key="6">
    <source>
        <dbReference type="EMBL" id="KKN41741.1"/>
    </source>
</evidence>
<dbReference type="SUPFAM" id="SSF51126">
    <property type="entry name" value="Pectin lyase-like"/>
    <property type="match status" value="4"/>
</dbReference>
<accession>A0A0F9SXY7</accession>
<keyword evidence="4" id="KW-1133">Transmembrane helix</keyword>
<dbReference type="InterPro" id="IPR007280">
    <property type="entry name" value="Peptidase_C_arc/bac"/>
</dbReference>
<comment type="pathway">
    <text evidence="1">Protein modification; protein ubiquitination.</text>
</comment>
<evidence type="ECO:0000259" key="5">
    <source>
        <dbReference type="SMART" id="SM00722"/>
    </source>
</evidence>
<comment type="caution">
    <text evidence="6">The sequence shown here is derived from an EMBL/GenBank/DDBJ whole genome shotgun (WGS) entry which is preliminary data.</text>
</comment>
<evidence type="ECO:0000256" key="1">
    <source>
        <dbReference type="ARBA" id="ARBA00004906"/>
    </source>
</evidence>
<dbReference type="InterPro" id="IPR007742">
    <property type="entry name" value="NosD_dom"/>
</dbReference>
<gene>
    <name evidence="6" type="ORF">LCGC14_0720300</name>
</gene>